<evidence type="ECO:0000313" key="2">
    <source>
        <dbReference type="EMBL" id="OGY78469.1"/>
    </source>
</evidence>
<dbReference type="EMBL" id="MHKB01000015">
    <property type="protein sequence ID" value="OGY78469.1"/>
    <property type="molecule type" value="Genomic_DNA"/>
</dbReference>
<accession>A0A1G2APJ3</accession>
<name>A0A1G2APJ3_9BACT</name>
<keyword evidence="1" id="KW-0812">Transmembrane</keyword>
<dbReference type="Proteomes" id="UP000177165">
    <property type="component" value="Unassembled WGS sequence"/>
</dbReference>
<dbReference type="STRING" id="1798540.A3B74_02115"/>
<dbReference type="Gene3D" id="2.120.10.30">
    <property type="entry name" value="TolB, C-terminal domain"/>
    <property type="match status" value="1"/>
</dbReference>
<keyword evidence="1" id="KW-1133">Transmembrane helix</keyword>
<evidence type="ECO:0008006" key="4">
    <source>
        <dbReference type="Google" id="ProtNLM"/>
    </source>
</evidence>
<evidence type="ECO:0000313" key="3">
    <source>
        <dbReference type="Proteomes" id="UP000177165"/>
    </source>
</evidence>
<dbReference type="AlphaFoldDB" id="A0A1G2APJ3"/>
<dbReference type="InterPro" id="IPR011042">
    <property type="entry name" value="6-blade_b-propeller_TolB-like"/>
</dbReference>
<organism evidence="2 3">
    <name type="scientific">Candidatus Kerfeldbacteria bacterium RIFCSPHIGHO2_02_FULL_42_14</name>
    <dbReference type="NCBI Taxonomy" id="1798540"/>
    <lineage>
        <taxon>Bacteria</taxon>
        <taxon>Candidatus Kerfeldiibacteriota</taxon>
    </lineage>
</organism>
<sequence length="413" mass="45458">MLGVKIEIFKKIGFVFIFLLVAIGMGFVIYRIFFGPLVREPATNVNISLPPGTLPPTNVNINAGVIIRNINGVQEVVLPAIDTVARGGNTLAEDVPAEAVSNAEVTERGIVYYNEFEGKFYTLDKDGKPQTLTDDVYRSAEEITWSPEGSKAILEFPDGSNILYDFDSKKQTTLPKELSDFSFAPSGGEIAFKFLTDRKEHRWLGVSSPDGSQARGIEQLGENAEKVTVDWSPSGQVIATFRESVNAEDNEITFVGLNDENFKGLVVQGRGFQSQWSPAGDRLLYSVYNAQGNYQPELWITDAQGENIGRNNVPLKINTWADKCTFSVNTAIYCAVPQTLPYGAGIVPDLAASTPDIFYKIDLATGTKTVIAYPVDSSGNSRFSAEKLYVGNDGKNLFFTDKQTRKLQKIRLE</sequence>
<evidence type="ECO:0000256" key="1">
    <source>
        <dbReference type="SAM" id="Phobius"/>
    </source>
</evidence>
<proteinExistence type="predicted"/>
<protein>
    <recommendedName>
        <fullName evidence="4">Dipeptidylpeptidase IV N-terminal domain-containing protein</fullName>
    </recommendedName>
</protein>
<comment type="caution">
    <text evidence="2">The sequence shown here is derived from an EMBL/GenBank/DDBJ whole genome shotgun (WGS) entry which is preliminary data.</text>
</comment>
<feature type="transmembrane region" description="Helical" evidence="1">
    <location>
        <begin position="12"/>
        <end position="33"/>
    </location>
</feature>
<dbReference type="SUPFAM" id="SSF82171">
    <property type="entry name" value="DPP6 N-terminal domain-like"/>
    <property type="match status" value="1"/>
</dbReference>
<gene>
    <name evidence="2" type="ORF">A3B74_02115</name>
</gene>
<reference evidence="2 3" key="1">
    <citation type="journal article" date="2016" name="Nat. Commun.">
        <title>Thousands of microbial genomes shed light on interconnected biogeochemical processes in an aquifer system.</title>
        <authorList>
            <person name="Anantharaman K."/>
            <person name="Brown C.T."/>
            <person name="Hug L.A."/>
            <person name="Sharon I."/>
            <person name="Castelle C.J."/>
            <person name="Probst A.J."/>
            <person name="Thomas B.C."/>
            <person name="Singh A."/>
            <person name="Wilkins M.J."/>
            <person name="Karaoz U."/>
            <person name="Brodie E.L."/>
            <person name="Williams K.H."/>
            <person name="Hubbard S.S."/>
            <person name="Banfield J.F."/>
        </authorList>
    </citation>
    <scope>NUCLEOTIDE SEQUENCE [LARGE SCALE GENOMIC DNA]</scope>
</reference>
<keyword evidence="1" id="KW-0472">Membrane</keyword>